<dbReference type="Gene3D" id="1.10.357.10">
    <property type="entry name" value="Tetracycline Repressor, domain 2"/>
    <property type="match status" value="1"/>
</dbReference>
<gene>
    <name evidence="2" type="ORF">ACFPH6_47385</name>
</gene>
<dbReference type="InterPro" id="IPR041678">
    <property type="entry name" value="TetR_C_16"/>
</dbReference>
<sequence>MSTPLPLVLQHFGSKENLFAAAVKLPGNSADEAAAHLLERPRPKLGDPPPEVKALLRSMLTSPETEEAVRTFLDERISNIAGTLPGPDAEFRAALAVSGLLGVTIARHFLRLDALSQTDDELAHLAGPWLTSIVQQPREGTG</sequence>
<organism evidence="2 3">
    <name type="scientific">Streptomyces xiangluensis</name>
    <dbReference type="NCBI Taxonomy" id="2665720"/>
    <lineage>
        <taxon>Bacteria</taxon>
        <taxon>Bacillati</taxon>
        <taxon>Actinomycetota</taxon>
        <taxon>Actinomycetes</taxon>
        <taxon>Kitasatosporales</taxon>
        <taxon>Streptomycetaceae</taxon>
        <taxon>Streptomyces</taxon>
    </lineage>
</organism>
<keyword evidence="3" id="KW-1185">Reference proteome</keyword>
<dbReference type="RefSeq" id="WP_386355094.1">
    <property type="nucleotide sequence ID" value="NZ_JBHSFG010000107.1"/>
</dbReference>
<dbReference type="Pfam" id="PF17920">
    <property type="entry name" value="TetR_C_16"/>
    <property type="match status" value="1"/>
</dbReference>
<dbReference type="SUPFAM" id="SSF48498">
    <property type="entry name" value="Tetracyclin repressor-like, C-terminal domain"/>
    <property type="match status" value="1"/>
</dbReference>
<evidence type="ECO:0000313" key="2">
    <source>
        <dbReference type="EMBL" id="MFC4472021.1"/>
    </source>
</evidence>
<dbReference type="InterPro" id="IPR036271">
    <property type="entry name" value="Tet_transcr_reg_TetR-rel_C_sf"/>
</dbReference>
<name>A0ABV8Z9J2_9ACTN</name>
<feature type="domain" description="Tetracyclin repressor-like C-terminal" evidence="1">
    <location>
        <begin position="49"/>
        <end position="133"/>
    </location>
</feature>
<accession>A0ABV8Z9J2</accession>
<reference evidence="3" key="1">
    <citation type="journal article" date="2019" name="Int. J. Syst. Evol. Microbiol.">
        <title>The Global Catalogue of Microorganisms (GCM) 10K type strain sequencing project: providing services to taxonomists for standard genome sequencing and annotation.</title>
        <authorList>
            <consortium name="The Broad Institute Genomics Platform"/>
            <consortium name="The Broad Institute Genome Sequencing Center for Infectious Disease"/>
            <person name="Wu L."/>
            <person name="Ma J."/>
        </authorList>
    </citation>
    <scope>NUCLEOTIDE SEQUENCE [LARGE SCALE GENOMIC DNA]</scope>
    <source>
        <strain evidence="3">DT43</strain>
    </source>
</reference>
<evidence type="ECO:0000259" key="1">
    <source>
        <dbReference type="Pfam" id="PF17920"/>
    </source>
</evidence>
<dbReference type="EMBL" id="JBHSFG010000107">
    <property type="protein sequence ID" value="MFC4472021.1"/>
    <property type="molecule type" value="Genomic_DNA"/>
</dbReference>
<evidence type="ECO:0000313" key="3">
    <source>
        <dbReference type="Proteomes" id="UP001596012"/>
    </source>
</evidence>
<protein>
    <recommendedName>
        <fullName evidence="1">Tetracyclin repressor-like C-terminal domain-containing protein</fullName>
    </recommendedName>
</protein>
<comment type="caution">
    <text evidence="2">The sequence shown here is derived from an EMBL/GenBank/DDBJ whole genome shotgun (WGS) entry which is preliminary data.</text>
</comment>
<proteinExistence type="predicted"/>
<dbReference type="Proteomes" id="UP001596012">
    <property type="component" value="Unassembled WGS sequence"/>
</dbReference>